<evidence type="ECO:0000256" key="3">
    <source>
        <dbReference type="ARBA" id="ARBA00022555"/>
    </source>
</evidence>
<dbReference type="InterPro" id="IPR045864">
    <property type="entry name" value="aa-tRNA-synth_II/BPL/LPL"/>
</dbReference>
<dbReference type="PANTHER" id="PTHR11451">
    <property type="entry name" value="THREONINE-TRNA LIGASE"/>
    <property type="match status" value="1"/>
</dbReference>
<feature type="binding site" evidence="13">
    <location>
        <position position="388"/>
    </location>
    <ligand>
        <name>Zn(2+)</name>
        <dbReference type="ChEBI" id="CHEBI:29105"/>
        <note>catalytic</note>
    </ligand>
</feature>
<feature type="domain" description="TGS" evidence="15">
    <location>
        <begin position="1"/>
        <end position="60"/>
    </location>
</feature>
<dbReference type="GO" id="GO:0004829">
    <property type="term" value="F:threonine-tRNA ligase activity"/>
    <property type="evidence" value="ECO:0007669"/>
    <property type="project" value="UniProtKB-UniRule"/>
</dbReference>
<proteinExistence type="inferred from homology"/>
<keyword evidence="5 13" id="KW-0479">Metal-binding</keyword>
<dbReference type="Gene3D" id="3.40.50.800">
    <property type="entry name" value="Anticodon-binding domain"/>
    <property type="match status" value="1"/>
</dbReference>
<dbReference type="Pfam" id="PF02824">
    <property type="entry name" value="TGS"/>
    <property type="match status" value="1"/>
</dbReference>
<dbReference type="InterPro" id="IPR006195">
    <property type="entry name" value="aa-tRNA-synth_II"/>
</dbReference>
<evidence type="ECO:0000256" key="11">
    <source>
        <dbReference type="ARBA" id="ARBA00023146"/>
    </source>
</evidence>
<comment type="similarity">
    <text evidence="1 13">Belongs to the class-II aminoacyl-tRNA synthetase family.</text>
</comment>
<reference evidence="16" key="1">
    <citation type="submission" date="2020-02" db="EMBL/GenBank/DDBJ databases">
        <authorList>
            <person name="Meier V. D."/>
        </authorList>
    </citation>
    <scope>NUCLEOTIDE SEQUENCE</scope>
    <source>
        <strain evidence="16">AVDCRST_MAG69</strain>
    </source>
</reference>
<keyword evidence="4 13" id="KW-0436">Ligase</keyword>
<dbReference type="SUPFAM" id="SSF81271">
    <property type="entry name" value="TGS-like"/>
    <property type="match status" value="1"/>
</dbReference>
<dbReference type="NCBIfam" id="TIGR00418">
    <property type="entry name" value="thrS"/>
    <property type="match status" value="1"/>
</dbReference>
<dbReference type="AlphaFoldDB" id="A0A6J4SIK0"/>
<keyword evidence="8 13" id="KW-0067">ATP-binding</keyword>
<accession>A0A6J4SIK0</accession>
<dbReference type="HAMAP" id="MF_00184">
    <property type="entry name" value="Thr_tRNA_synth"/>
    <property type="match status" value="1"/>
</dbReference>
<gene>
    <name evidence="13" type="primary">thrS</name>
    <name evidence="16" type="ORF">AVDCRST_MAG69-1439</name>
</gene>
<keyword evidence="10 13" id="KW-0648">Protein biosynthesis</keyword>
<dbReference type="Pfam" id="PF00587">
    <property type="entry name" value="tRNA-synt_2b"/>
    <property type="match status" value="1"/>
</dbReference>
<name>A0A6J4SIK0_9ACTN</name>
<comment type="cofactor">
    <cofactor evidence="13">
        <name>Zn(2+)</name>
        <dbReference type="ChEBI" id="CHEBI:29105"/>
    </cofactor>
    <text evidence="13">Binds 1 zinc ion per subunit.</text>
</comment>
<dbReference type="InterPro" id="IPR012676">
    <property type="entry name" value="TGS-like"/>
</dbReference>
<dbReference type="InterPro" id="IPR018163">
    <property type="entry name" value="Thr/Ala-tRNA-synth_IIc_edit"/>
</dbReference>
<sequence length="638" mass="71538">MQVTLPDDRRLDLPDHASGADAAAAIGAGLARAAMGITVDGDLRDLDRELPDGARIAIVTSRDPESLELIRHDCAHVLATAVVELYPGTRVSIGPPIEDGFYYDFEFPEGVSISERDLPAIEAKMAEHVRADERFERSDIGVTEALERFSAEDQPYKVELIEDLVAAQGIDTVSLYRNGPFTDLCRGPHGPGTKRIRAFKLLSVAGAYWRGDASRQMLTRIYGTAFHSKEELATHLDRREQARARDHRKLGRELDLFMFSELSPGSPFWQPNGMAIWNALTELWRSENAQRGYREVRTPILYDAELWKQSGHWDKYRDNMYFTDVEGRQMGLKPMNCPAHIQLYKDARHSYRDLPIRYSEAGLVHRHEPSGTLHGLMRVRHITQDDAHIFCTEEQVQAEVAGCLDFGFFLYETFGFEPRLELSTRPEQRIGSDEMWDRAEAALEGALRAKGLEFEINPGDGAFYGPKIDLHMTDSIGRSWQLGTVQLDYSMPERFDITYTGADNAEHRPVMIHRALLGSFERFIGILVEHYAGEFPLWLAPVQAAVLPVSDRHAGYGAEVAAALGAAGLRAELDSRTESVGRKIRDAELRKVPYMLVIGDREAEARAVALRRHGEGDLGSIGLDEAVARLRDEGAARR</sequence>
<comment type="caution">
    <text evidence="13">Lacks conserved residue(s) required for the propagation of feature annotation.</text>
</comment>
<comment type="subcellular location">
    <subcellularLocation>
        <location evidence="13">Cytoplasm</location>
    </subcellularLocation>
</comment>
<keyword evidence="11 13" id="KW-0030">Aminoacyl-tRNA synthetase</keyword>
<dbReference type="FunFam" id="3.30.980.10:FF:000005">
    <property type="entry name" value="Threonyl-tRNA synthetase, mitochondrial"/>
    <property type="match status" value="1"/>
</dbReference>
<dbReference type="InterPro" id="IPR002320">
    <property type="entry name" value="Thr-tRNA-ligase_IIa"/>
</dbReference>
<evidence type="ECO:0000259" key="14">
    <source>
        <dbReference type="PROSITE" id="PS50862"/>
    </source>
</evidence>
<dbReference type="SMART" id="SM00863">
    <property type="entry name" value="tRNA_SAD"/>
    <property type="match status" value="1"/>
</dbReference>
<evidence type="ECO:0000256" key="13">
    <source>
        <dbReference type="HAMAP-Rule" id="MF_00184"/>
    </source>
</evidence>
<dbReference type="Pfam" id="PF03129">
    <property type="entry name" value="HGTP_anticodon"/>
    <property type="match status" value="1"/>
</dbReference>
<protein>
    <recommendedName>
        <fullName evidence="13">Threonine--tRNA ligase</fullName>
        <ecNumber evidence="13">6.1.1.3</ecNumber>
    </recommendedName>
    <alternativeName>
        <fullName evidence="13">Threonyl-tRNA synthetase</fullName>
        <shortName evidence="13">ThrRS</shortName>
    </alternativeName>
</protein>
<keyword evidence="3 13" id="KW-0820">tRNA-binding</keyword>
<dbReference type="InterPro" id="IPR033728">
    <property type="entry name" value="ThrRS_core"/>
</dbReference>
<dbReference type="FunFam" id="3.30.930.10:FF:000002">
    <property type="entry name" value="Threonine--tRNA ligase"/>
    <property type="match status" value="1"/>
</dbReference>
<keyword evidence="9 13" id="KW-0694">RNA-binding</keyword>
<dbReference type="EMBL" id="CADCVP010000155">
    <property type="protein sequence ID" value="CAA9492686.1"/>
    <property type="molecule type" value="Genomic_DNA"/>
</dbReference>
<dbReference type="Gene3D" id="3.30.54.20">
    <property type="match status" value="1"/>
</dbReference>
<dbReference type="PRINTS" id="PR01047">
    <property type="entry name" value="TRNASYNTHTHR"/>
</dbReference>
<dbReference type="EC" id="6.1.1.3" evidence="13"/>
<evidence type="ECO:0000259" key="15">
    <source>
        <dbReference type="PROSITE" id="PS51880"/>
    </source>
</evidence>
<evidence type="ECO:0000256" key="1">
    <source>
        <dbReference type="ARBA" id="ARBA00008226"/>
    </source>
</evidence>
<dbReference type="PROSITE" id="PS50862">
    <property type="entry name" value="AA_TRNA_LIGASE_II"/>
    <property type="match status" value="1"/>
</dbReference>
<comment type="subunit">
    <text evidence="13">Homodimer.</text>
</comment>
<dbReference type="SUPFAM" id="SSF55186">
    <property type="entry name" value="ThrRS/AlaRS common domain"/>
    <property type="match status" value="1"/>
</dbReference>
<dbReference type="GO" id="GO:0046872">
    <property type="term" value="F:metal ion binding"/>
    <property type="evidence" value="ECO:0007669"/>
    <property type="project" value="UniProtKB-KW"/>
</dbReference>
<dbReference type="PROSITE" id="PS51880">
    <property type="entry name" value="TGS"/>
    <property type="match status" value="1"/>
</dbReference>
<dbReference type="InterPro" id="IPR047246">
    <property type="entry name" value="ThrRS_anticodon"/>
</dbReference>
<evidence type="ECO:0000256" key="10">
    <source>
        <dbReference type="ARBA" id="ARBA00022917"/>
    </source>
</evidence>
<dbReference type="InterPro" id="IPR004154">
    <property type="entry name" value="Anticodon-bd"/>
</dbReference>
<feature type="domain" description="Aminoacyl-transfer RNA synthetases class-II family profile" evidence="14">
    <location>
        <begin position="271"/>
        <end position="536"/>
    </location>
</feature>
<evidence type="ECO:0000256" key="8">
    <source>
        <dbReference type="ARBA" id="ARBA00022840"/>
    </source>
</evidence>
<evidence type="ECO:0000256" key="5">
    <source>
        <dbReference type="ARBA" id="ARBA00022723"/>
    </source>
</evidence>
<dbReference type="CDD" id="cd00771">
    <property type="entry name" value="ThrRS_core"/>
    <property type="match status" value="1"/>
</dbReference>
<evidence type="ECO:0000256" key="7">
    <source>
        <dbReference type="ARBA" id="ARBA00022833"/>
    </source>
</evidence>
<dbReference type="PANTHER" id="PTHR11451:SF44">
    <property type="entry name" value="THREONINE--TRNA LIGASE, CHLOROPLASTIC_MITOCHONDRIAL 2"/>
    <property type="match status" value="1"/>
</dbReference>
<dbReference type="GO" id="GO:0005737">
    <property type="term" value="C:cytoplasm"/>
    <property type="evidence" value="ECO:0007669"/>
    <property type="project" value="UniProtKB-SubCell"/>
</dbReference>
<comment type="catalytic activity">
    <reaction evidence="12 13">
        <text>tRNA(Thr) + L-threonine + ATP = L-threonyl-tRNA(Thr) + AMP + diphosphate + H(+)</text>
        <dbReference type="Rhea" id="RHEA:24624"/>
        <dbReference type="Rhea" id="RHEA-COMP:9670"/>
        <dbReference type="Rhea" id="RHEA-COMP:9704"/>
        <dbReference type="ChEBI" id="CHEBI:15378"/>
        <dbReference type="ChEBI" id="CHEBI:30616"/>
        <dbReference type="ChEBI" id="CHEBI:33019"/>
        <dbReference type="ChEBI" id="CHEBI:57926"/>
        <dbReference type="ChEBI" id="CHEBI:78442"/>
        <dbReference type="ChEBI" id="CHEBI:78534"/>
        <dbReference type="ChEBI" id="CHEBI:456215"/>
        <dbReference type="EC" id="6.1.1.3"/>
    </reaction>
</comment>
<dbReference type="FunFam" id="3.40.50.800:FF:000001">
    <property type="entry name" value="Threonine--tRNA ligase"/>
    <property type="match status" value="1"/>
</dbReference>
<dbReference type="InterPro" id="IPR012947">
    <property type="entry name" value="tRNA_SAD"/>
</dbReference>
<feature type="binding site" evidence="13">
    <location>
        <position position="337"/>
    </location>
    <ligand>
        <name>Zn(2+)</name>
        <dbReference type="ChEBI" id="CHEBI:29105"/>
        <note>catalytic</note>
    </ligand>
</feature>
<dbReference type="GO" id="GO:0006435">
    <property type="term" value="P:threonyl-tRNA aminoacylation"/>
    <property type="evidence" value="ECO:0007669"/>
    <property type="project" value="UniProtKB-UniRule"/>
</dbReference>
<dbReference type="SUPFAM" id="SSF55681">
    <property type="entry name" value="Class II aaRS and biotin synthetases"/>
    <property type="match status" value="1"/>
</dbReference>
<dbReference type="Pfam" id="PF07973">
    <property type="entry name" value="tRNA_SAD"/>
    <property type="match status" value="1"/>
</dbReference>
<evidence type="ECO:0000256" key="2">
    <source>
        <dbReference type="ARBA" id="ARBA00022490"/>
    </source>
</evidence>
<keyword evidence="7 13" id="KW-0862">Zinc</keyword>
<dbReference type="GO" id="GO:0000049">
    <property type="term" value="F:tRNA binding"/>
    <property type="evidence" value="ECO:0007669"/>
    <property type="project" value="UniProtKB-KW"/>
</dbReference>
<evidence type="ECO:0000256" key="12">
    <source>
        <dbReference type="ARBA" id="ARBA00049515"/>
    </source>
</evidence>
<evidence type="ECO:0000256" key="6">
    <source>
        <dbReference type="ARBA" id="ARBA00022741"/>
    </source>
</evidence>
<evidence type="ECO:0000256" key="9">
    <source>
        <dbReference type="ARBA" id="ARBA00022884"/>
    </source>
</evidence>
<dbReference type="CDD" id="cd00860">
    <property type="entry name" value="ThrRS_anticodon"/>
    <property type="match status" value="1"/>
</dbReference>
<dbReference type="Gene3D" id="3.10.20.30">
    <property type="match status" value="1"/>
</dbReference>
<evidence type="ECO:0000256" key="4">
    <source>
        <dbReference type="ARBA" id="ARBA00022598"/>
    </source>
</evidence>
<evidence type="ECO:0000313" key="16">
    <source>
        <dbReference type="EMBL" id="CAA9492686.1"/>
    </source>
</evidence>
<feature type="binding site" evidence="13">
    <location>
        <position position="513"/>
    </location>
    <ligand>
        <name>Zn(2+)</name>
        <dbReference type="ChEBI" id="CHEBI:29105"/>
        <note>catalytic</note>
    </ligand>
</feature>
<keyword evidence="6 13" id="KW-0547">Nucleotide-binding</keyword>
<organism evidence="16">
    <name type="scientific">uncultured Solirubrobacteraceae bacterium</name>
    <dbReference type="NCBI Taxonomy" id="1162706"/>
    <lineage>
        <taxon>Bacteria</taxon>
        <taxon>Bacillati</taxon>
        <taxon>Actinomycetota</taxon>
        <taxon>Thermoleophilia</taxon>
        <taxon>Solirubrobacterales</taxon>
        <taxon>Solirubrobacteraceae</taxon>
        <taxon>environmental samples</taxon>
    </lineage>
</organism>
<keyword evidence="2 13" id="KW-0963">Cytoplasm</keyword>
<dbReference type="Gene3D" id="3.30.930.10">
    <property type="entry name" value="Bira Bifunctional Protein, Domain 2"/>
    <property type="match status" value="1"/>
</dbReference>
<dbReference type="InterPro" id="IPR004095">
    <property type="entry name" value="TGS"/>
</dbReference>
<dbReference type="Gene3D" id="3.30.980.10">
    <property type="entry name" value="Threonyl-trna Synthetase, Chain A, domain 2"/>
    <property type="match status" value="1"/>
</dbReference>
<dbReference type="GO" id="GO:0005524">
    <property type="term" value="F:ATP binding"/>
    <property type="evidence" value="ECO:0007669"/>
    <property type="project" value="UniProtKB-UniRule"/>
</dbReference>
<dbReference type="InterPro" id="IPR012675">
    <property type="entry name" value="Beta-grasp_dom_sf"/>
</dbReference>
<dbReference type="InterPro" id="IPR002314">
    <property type="entry name" value="aa-tRNA-synt_IIb"/>
</dbReference>
<dbReference type="SUPFAM" id="SSF52954">
    <property type="entry name" value="Class II aaRS ABD-related"/>
    <property type="match status" value="1"/>
</dbReference>
<dbReference type="InterPro" id="IPR036621">
    <property type="entry name" value="Anticodon-bd_dom_sf"/>
</dbReference>